<dbReference type="Proteomes" id="UP000192140">
    <property type="component" value="Unassembled WGS sequence"/>
</dbReference>
<evidence type="ECO:0000256" key="1">
    <source>
        <dbReference type="SAM" id="MobiDB-lite"/>
    </source>
</evidence>
<name>A0A1S7U8E8_9HYPH</name>
<dbReference type="AlphaFoldDB" id="A0A1S7U8E8"/>
<evidence type="ECO:0000313" key="2">
    <source>
        <dbReference type="EMBL" id="CVI63184.1"/>
    </source>
</evidence>
<accession>A0A1S7U8E8</accession>
<dbReference type="EMBL" id="FCNP01000049">
    <property type="protein sequence ID" value="CVI63184.1"/>
    <property type="molecule type" value="Genomic_DNA"/>
</dbReference>
<proteinExistence type="predicted"/>
<keyword evidence="3" id="KW-1185">Reference proteome</keyword>
<protein>
    <submittedName>
        <fullName evidence="2">Uncharacterized protein</fullName>
    </submittedName>
</protein>
<reference evidence="2" key="1">
    <citation type="submission" date="2016-01" db="EMBL/GenBank/DDBJ databases">
        <authorList>
            <person name="Regsiter A."/>
            <person name="william w."/>
        </authorList>
    </citation>
    <scope>NUCLEOTIDE SEQUENCE</scope>
    <source>
        <strain evidence="2">NCPPB 1641</strain>
    </source>
</reference>
<comment type="caution">
    <text evidence="2">The sequence shown here is derived from an EMBL/GenBank/DDBJ whole genome shotgun (WGS) entry which is preliminary data.</text>
</comment>
<organism evidence="2 3">
    <name type="scientific">Agrobacterium deltaense NCPPB 1641</name>
    <dbReference type="NCBI Taxonomy" id="1183425"/>
    <lineage>
        <taxon>Bacteria</taxon>
        <taxon>Pseudomonadati</taxon>
        <taxon>Pseudomonadota</taxon>
        <taxon>Alphaproteobacteria</taxon>
        <taxon>Hyphomicrobiales</taxon>
        <taxon>Rhizobiaceae</taxon>
        <taxon>Rhizobium/Agrobacterium group</taxon>
        <taxon>Agrobacterium</taxon>
    </lineage>
</organism>
<evidence type="ECO:0000313" key="3">
    <source>
        <dbReference type="Proteomes" id="UP000192140"/>
    </source>
</evidence>
<feature type="region of interest" description="Disordered" evidence="1">
    <location>
        <begin position="1"/>
        <end position="22"/>
    </location>
</feature>
<sequence length="55" mass="5929">MPAFPATGTESAGLPVAHGPFAGEGLPTLQNRHYALGGDFPKKSEPVHDYFRQVY</sequence>
<gene>
    <name evidence="2" type="ORF">AGR7A_pAt20129</name>
</gene>